<dbReference type="SUPFAM" id="SSF49478">
    <property type="entry name" value="Cna protein B-type domain"/>
    <property type="match status" value="1"/>
</dbReference>
<feature type="transmembrane region" description="Helical" evidence="7">
    <location>
        <begin position="484"/>
        <end position="502"/>
    </location>
</feature>
<keyword evidence="2 7" id="KW-0813">Transport</keyword>
<comment type="subcellular location">
    <subcellularLocation>
        <location evidence="1 7">Cell membrane</location>
        <topology evidence="1 7">Multi-pass membrane protein</topology>
    </subcellularLocation>
</comment>
<sequence length="571" mass="58466">MTDRLDGPRDSRGGDAARDPSSGPDDTQRPAQDAGPTPTPETAPEPRTTGTGATARPADTGAPSPPAGGENPEAPGSSGTAASGDGDGHPALADVRSDDPADAGPGTPGTPAAEPVAEPELATAGAAAPAAAPAPAPAPAGASRLGPSPTLALWFLLPGALVLGVMVIYPIIYSIFRSLYDASGGTFVGADNYATIFSDSSTLTTIRNNLIWVAVAPALVTVIGLVFAVLTERIRWATAFKLVVFMPMAVSLMASGVIFRLVYEQAPDRGVANAVITSVTGLFGSDQGYPDARPRENDQSPVAPGQGGGVVAKQPAQPGQVVLLPLVGVKPATLASASTAKAAQPAPGELAGTVWFDFTQGGGGAANQVDGTEKALAGMTVEAVQNGAVKATATSEADGTFRFTGLAPGDYQVRLPQSNFDAAFAGIPWLGPTLITPAIIGAFIWVWAGFAMVLIAAGLAAIPRDALEAARIDGATEWQVFRKITVPLLSPVLLVVFVTMIINTLKVFDLVFVIAPGSVQPQANVIALEMWRVSFGGGSNQGLGSALAIFLLVLVLPFMIINIRRFRRDNQ</sequence>
<evidence type="ECO:0000256" key="7">
    <source>
        <dbReference type="RuleBase" id="RU363032"/>
    </source>
</evidence>
<reference evidence="10 11" key="1">
    <citation type="submission" date="2024-09" db="EMBL/GenBank/DDBJ databases">
        <authorList>
            <person name="Sun Q."/>
            <person name="Mori K."/>
        </authorList>
    </citation>
    <scope>NUCLEOTIDE SEQUENCE [LARGE SCALE GENOMIC DNA]</scope>
    <source>
        <strain evidence="10 11">JCM 3028</strain>
    </source>
</reference>
<feature type="domain" description="ABC transmembrane type-1" evidence="9">
    <location>
        <begin position="206"/>
        <end position="562"/>
    </location>
</feature>
<feature type="transmembrane region" description="Helical" evidence="7">
    <location>
        <begin position="543"/>
        <end position="563"/>
    </location>
</feature>
<dbReference type="PANTHER" id="PTHR43227:SF8">
    <property type="entry name" value="DIACETYLCHITOBIOSE UPTAKE SYSTEM PERMEASE PROTEIN DASB"/>
    <property type="match status" value="1"/>
</dbReference>
<dbReference type="InterPro" id="IPR050809">
    <property type="entry name" value="UgpAE/MalFG_permease"/>
</dbReference>
<name>A0ABV5T9D2_9ACTN</name>
<feature type="transmembrane region" description="Helical" evidence="7">
    <location>
        <begin position="210"/>
        <end position="230"/>
    </location>
</feature>
<comment type="similarity">
    <text evidence="7">Belongs to the binding-protein-dependent transport system permease family.</text>
</comment>
<dbReference type="EMBL" id="JBHMBS010000003">
    <property type="protein sequence ID" value="MFB9675551.1"/>
    <property type="molecule type" value="Genomic_DNA"/>
</dbReference>
<feature type="transmembrane region" description="Helical" evidence="7">
    <location>
        <begin position="151"/>
        <end position="176"/>
    </location>
</feature>
<evidence type="ECO:0000313" key="11">
    <source>
        <dbReference type="Proteomes" id="UP001589610"/>
    </source>
</evidence>
<evidence type="ECO:0000256" key="5">
    <source>
        <dbReference type="ARBA" id="ARBA00022989"/>
    </source>
</evidence>
<keyword evidence="5 7" id="KW-1133">Transmembrane helix</keyword>
<evidence type="ECO:0000256" key="2">
    <source>
        <dbReference type="ARBA" id="ARBA00022448"/>
    </source>
</evidence>
<organism evidence="10 11">
    <name type="scientific">Streptosporangium vulgare</name>
    <dbReference type="NCBI Taxonomy" id="46190"/>
    <lineage>
        <taxon>Bacteria</taxon>
        <taxon>Bacillati</taxon>
        <taxon>Actinomycetota</taxon>
        <taxon>Actinomycetes</taxon>
        <taxon>Streptosporangiales</taxon>
        <taxon>Streptosporangiaceae</taxon>
        <taxon>Streptosporangium</taxon>
    </lineage>
</organism>
<keyword evidence="3" id="KW-1003">Cell membrane</keyword>
<dbReference type="Pfam" id="PF00528">
    <property type="entry name" value="BPD_transp_1"/>
    <property type="match status" value="1"/>
</dbReference>
<feature type="transmembrane region" description="Helical" evidence="7">
    <location>
        <begin position="242"/>
        <end position="263"/>
    </location>
</feature>
<dbReference type="PANTHER" id="PTHR43227">
    <property type="entry name" value="BLL4140 PROTEIN"/>
    <property type="match status" value="1"/>
</dbReference>
<feature type="compositionally biased region" description="Basic and acidic residues" evidence="8">
    <location>
        <begin position="1"/>
        <end position="18"/>
    </location>
</feature>
<dbReference type="InterPro" id="IPR035906">
    <property type="entry name" value="MetI-like_sf"/>
</dbReference>
<accession>A0ABV5T9D2</accession>
<evidence type="ECO:0000256" key="1">
    <source>
        <dbReference type="ARBA" id="ARBA00004651"/>
    </source>
</evidence>
<evidence type="ECO:0000256" key="3">
    <source>
        <dbReference type="ARBA" id="ARBA00022475"/>
    </source>
</evidence>
<feature type="region of interest" description="Disordered" evidence="8">
    <location>
        <begin position="287"/>
        <end position="311"/>
    </location>
</feature>
<dbReference type="SUPFAM" id="SSF161098">
    <property type="entry name" value="MetI-like"/>
    <property type="match status" value="1"/>
</dbReference>
<dbReference type="RefSeq" id="WP_344746440.1">
    <property type="nucleotide sequence ID" value="NZ_BAAAWW010000094.1"/>
</dbReference>
<evidence type="ECO:0000256" key="6">
    <source>
        <dbReference type="ARBA" id="ARBA00023136"/>
    </source>
</evidence>
<gene>
    <name evidence="10" type="ORF">ACFFRH_08650</name>
</gene>
<evidence type="ECO:0000256" key="8">
    <source>
        <dbReference type="SAM" id="MobiDB-lite"/>
    </source>
</evidence>
<dbReference type="PROSITE" id="PS50928">
    <property type="entry name" value="ABC_TM1"/>
    <property type="match status" value="1"/>
</dbReference>
<keyword evidence="6 7" id="KW-0472">Membrane</keyword>
<feature type="transmembrane region" description="Helical" evidence="7">
    <location>
        <begin position="442"/>
        <end position="463"/>
    </location>
</feature>
<dbReference type="Gene3D" id="1.10.3720.10">
    <property type="entry name" value="MetI-like"/>
    <property type="match status" value="2"/>
</dbReference>
<dbReference type="Pfam" id="PF13620">
    <property type="entry name" value="CarboxypepD_reg"/>
    <property type="match status" value="1"/>
</dbReference>
<dbReference type="CDD" id="cd06261">
    <property type="entry name" value="TM_PBP2"/>
    <property type="match status" value="1"/>
</dbReference>
<feature type="compositionally biased region" description="Low complexity" evidence="8">
    <location>
        <begin position="44"/>
        <end position="84"/>
    </location>
</feature>
<protein>
    <submittedName>
        <fullName evidence="10">ABC transporter permease subunit</fullName>
    </submittedName>
</protein>
<evidence type="ECO:0000313" key="10">
    <source>
        <dbReference type="EMBL" id="MFB9675551.1"/>
    </source>
</evidence>
<evidence type="ECO:0000256" key="4">
    <source>
        <dbReference type="ARBA" id="ARBA00022692"/>
    </source>
</evidence>
<keyword evidence="4 7" id="KW-0812">Transmembrane</keyword>
<comment type="caution">
    <text evidence="10">The sequence shown here is derived from an EMBL/GenBank/DDBJ whole genome shotgun (WGS) entry which is preliminary data.</text>
</comment>
<proteinExistence type="inferred from homology"/>
<evidence type="ECO:0000259" key="9">
    <source>
        <dbReference type="PROSITE" id="PS50928"/>
    </source>
</evidence>
<feature type="compositionally biased region" description="Low complexity" evidence="8">
    <location>
        <begin position="102"/>
        <end position="131"/>
    </location>
</feature>
<feature type="region of interest" description="Disordered" evidence="8">
    <location>
        <begin position="1"/>
        <end position="142"/>
    </location>
</feature>
<dbReference type="InterPro" id="IPR000515">
    <property type="entry name" value="MetI-like"/>
</dbReference>
<dbReference type="Proteomes" id="UP001589610">
    <property type="component" value="Unassembled WGS sequence"/>
</dbReference>
<keyword evidence="11" id="KW-1185">Reference proteome</keyword>